<dbReference type="InterPro" id="IPR036179">
    <property type="entry name" value="Ig-like_dom_sf"/>
</dbReference>
<dbReference type="Gene3D" id="2.60.40.10">
    <property type="entry name" value="Immunoglobulins"/>
    <property type="match status" value="1"/>
</dbReference>
<evidence type="ECO:0000256" key="3">
    <source>
        <dbReference type="ARBA" id="ARBA00023136"/>
    </source>
</evidence>
<dbReference type="OrthoDB" id="9898017at2759"/>
<dbReference type="AlphaFoldDB" id="A0A8V0XAM0"/>
<evidence type="ECO:0000256" key="8">
    <source>
        <dbReference type="SAM" id="Phobius"/>
    </source>
</evidence>
<organism evidence="11 12">
    <name type="scientific">Gallus gallus</name>
    <name type="common">Chicken</name>
    <dbReference type="NCBI Taxonomy" id="9031"/>
    <lineage>
        <taxon>Eukaryota</taxon>
        <taxon>Metazoa</taxon>
        <taxon>Chordata</taxon>
        <taxon>Craniata</taxon>
        <taxon>Vertebrata</taxon>
        <taxon>Euteleostomi</taxon>
        <taxon>Archelosauria</taxon>
        <taxon>Archosauria</taxon>
        <taxon>Dinosauria</taxon>
        <taxon>Saurischia</taxon>
        <taxon>Theropoda</taxon>
        <taxon>Coelurosauria</taxon>
        <taxon>Aves</taxon>
        <taxon>Neognathae</taxon>
        <taxon>Galloanserae</taxon>
        <taxon>Galliformes</taxon>
        <taxon>Phasianidae</taxon>
        <taxon>Phasianinae</taxon>
        <taxon>Gallus</taxon>
    </lineage>
</organism>
<dbReference type="Proteomes" id="UP000000539">
    <property type="component" value="Chromosome 16"/>
</dbReference>
<proteinExistence type="evidence at protein level"/>
<evidence type="ECO:0000256" key="7">
    <source>
        <dbReference type="SAM" id="MobiDB-lite"/>
    </source>
</evidence>
<evidence type="ECO:0000259" key="10">
    <source>
        <dbReference type="PROSITE" id="PS50835"/>
    </source>
</evidence>
<dbReference type="PANTHER" id="PTHR24100">
    <property type="entry name" value="BUTYROPHILIN"/>
    <property type="match status" value="1"/>
</dbReference>
<keyword evidence="13" id="KW-1267">Proteomics identification</keyword>
<dbReference type="InterPro" id="IPR007110">
    <property type="entry name" value="Ig-like_dom"/>
</dbReference>
<dbReference type="GO" id="GO:0050863">
    <property type="term" value="P:regulation of T cell activation"/>
    <property type="evidence" value="ECO:0007669"/>
    <property type="project" value="UniProtKB-ARBA"/>
</dbReference>
<evidence type="ECO:0000313" key="11">
    <source>
        <dbReference type="Ensembl" id="ENSGALP00010003696.1"/>
    </source>
</evidence>
<dbReference type="PROSITE" id="PS50835">
    <property type="entry name" value="IG_LIKE"/>
    <property type="match status" value="1"/>
</dbReference>
<dbReference type="InterPro" id="IPR050504">
    <property type="entry name" value="IgSF_BTN/MOG"/>
</dbReference>
<dbReference type="InterPro" id="IPR013783">
    <property type="entry name" value="Ig-like_fold"/>
</dbReference>
<feature type="signal peptide" evidence="9">
    <location>
        <begin position="1"/>
        <end position="34"/>
    </location>
</feature>
<dbReference type="PANTHER" id="PTHR24100:SF149">
    <property type="entry name" value="BG-LIKE ANTIGEN 1-RELATED"/>
    <property type="match status" value="1"/>
</dbReference>
<evidence type="ECO:0000256" key="6">
    <source>
        <dbReference type="ARBA" id="ARBA00023319"/>
    </source>
</evidence>
<keyword evidence="12" id="KW-1185">Reference proteome</keyword>
<evidence type="ECO:0007829" key="13">
    <source>
        <dbReference type="PeptideAtlas" id="A0A8V0XAM0"/>
    </source>
</evidence>
<dbReference type="FunFam" id="2.60.40.10:FF:000142">
    <property type="entry name" value="V-set domain-containing T-cell activation inhibitor 1"/>
    <property type="match status" value="1"/>
</dbReference>
<evidence type="ECO:0000256" key="5">
    <source>
        <dbReference type="ARBA" id="ARBA00023180"/>
    </source>
</evidence>
<dbReference type="GO" id="GO:1903037">
    <property type="term" value="P:regulation of leukocyte cell-cell adhesion"/>
    <property type="evidence" value="ECO:0007669"/>
    <property type="project" value="UniProtKB-ARBA"/>
</dbReference>
<feature type="compositionally biased region" description="Basic and acidic residues" evidence="7">
    <location>
        <begin position="334"/>
        <end position="344"/>
    </location>
</feature>
<dbReference type="SUPFAM" id="SSF48726">
    <property type="entry name" value="Immunoglobulin"/>
    <property type="match status" value="1"/>
</dbReference>
<keyword evidence="8" id="KW-1133">Transmembrane helix</keyword>
<keyword evidence="8" id="KW-0812">Transmembrane</keyword>
<reference evidence="11" key="1">
    <citation type="submission" date="2020-11" db="EMBL/GenBank/DDBJ databases">
        <title>Gallus gallus (Chicken) genome, bGalGal1, GRCg7b, maternal haplotype autosomes + Z &amp; W.</title>
        <authorList>
            <person name="Warren W."/>
            <person name="Formenti G."/>
            <person name="Fedrigo O."/>
            <person name="Haase B."/>
            <person name="Mountcastle J."/>
            <person name="Balacco J."/>
            <person name="Tracey A."/>
            <person name="Schneider V."/>
            <person name="Okimoto R."/>
            <person name="Cheng H."/>
            <person name="Hawken R."/>
            <person name="Howe K."/>
            <person name="Jarvis E.D."/>
        </authorList>
    </citation>
    <scope>NUCLEOTIDE SEQUENCE [LARGE SCALE GENOMIC DNA]</scope>
    <source>
        <strain evidence="11">Broiler</strain>
    </source>
</reference>
<gene>
    <name evidence="11" type="primary">BG3</name>
</gene>
<keyword evidence="5" id="KW-0325">Glycoprotein</keyword>
<dbReference type="Pfam" id="PF07686">
    <property type="entry name" value="V-set"/>
    <property type="match status" value="1"/>
</dbReference>
<evidence type="ECO:0000256" key="1">
    <source>
        <dbReference type="ARBA" id="ARBA00004370"/>
    </source>
</evidence>
<name>A0A8V0XAM0_CHICK</name>
<keyword evidence="3 8" id="KW-0472">Membrane</keyword>
<comment type="subcellular location">
    <subcellularLocation>
        <location evidence="1">Membrane</location>
    </subcellularLocation>
</comment>
<reference evidence="11" key="2">
    <citation type="submission" date="2025-08" db="UniProtKB">
        <authorList>
            <consortium name="Ensembl"/>
        </authorList>
    </citation>
    <scope>IDENTIFICATION</scope>
    <source>
        <strain evidence="11">broiler</strain>
    </source>
</reference>
<feature type="chain" id="PRO_5036486127" description="Ig-like domain-containing protein" evidence="9">
    <location>
        <begin position="35"/>
        <end position="344"/>
    </location>
</feature>
<feature type="compositionally biased region" description="Basic and acidic residues" evidence="7">
    <location>
        <begin position="306"/>
        <end position="322"/>
    </location>
</feature>
<dbReference type="InterPro" id="IPR013106">
    <property type="entry name" value="Ig_V-set"/>
</dbReference>
<protein>
    <recommendedName>
        <fullName evidence="10">Ig-like domain-containing protein</fullName>
    </recommendedName>
</protein>
<dbReference type="InterPro" id="IPR003599">
    <property type="entry name" value="Ig_sub"/>
</dbReference>
<dbReference type="GO" id="GO:0016020">
    <property type="term" value="C:membrane"/>
    <property type="evidence" value="ECO:0007669"/>
    <property type="project" value="UniProtKB-SubCell"/>
</dbReference>
<keyword evidence="4" id="KW-1015">Disulfide bond</keyword>
<dbReference type="SMART" id="SM00409">
    <property type="entry name" value="IG"/>
    <property type="match status" value="1"/>
</dbReference>
<evidence type="ECO:0000256" key="9">
    <source>
        <dbReference type="SAM" id="SignalP"/>
    </source>
</evidence>
<keyword evidence="6" id="KW-0393">Immunoglobulin domain</keyword>
<accession>A0A8V0XAM0</accession>
<feature type="transmembrane region" description="Helical" evidence="8">
    <location>
        <begin position="159"/>
        <end position="179"/>
    </location>
</feature>
<evidence type="ECO:0000313" key="12">
    <source>
        <dbReference type="Proteomes" id="UP000000539"/>
    </source>
</evidence>
<evidence type="ECO:0000256" key="4">
    <source>
        <dbReference type="ARBA" id="ARBA00023157"/>
    </source>
</evidence>
<dbReference type="SMART" id="SM00406">
    <property type="entry name" value="IGv"/>
    <property type="match status" value="1"/>
</dbReference>
<dbReference type="Ensembl" id="ENSGALT00010005944.1">
    <property type="protein sequence ID" value="ENSGALP00010003696.1"/>
    <property type="gene ID" value="ENSGALG00010002584.1"/>
</dbReference>
<feature type="domain" description="Ig-like" evidence="10">
    <location>
        <begin position="31"/>
        <end position="147"/>
    </location>
</feature>
<keyword evidence="2 9" id="KW-0732">Signal</keyword>
<evidence type="ECO:0000256" key="2">
    <source>
        <dbReference type="ARBA" id="ARBA00022729"/>
    </source>
</evidence>
<reference evidence="11" key="3">
    <citation type="submission" date="2025-09" db="UniProtKB">
        <authorList>
            <consortium name="Ensembl"/>
        </authorList>
    </citation>
    <scope>IDENTIFICATION</scope>
    <source>
        <strain evidence="11">broiler</strain>
    </source>
</reference>
<sequence>MAFTSGCNHPRFTLPWRTLLPYLLALHLLQPGSAQLTVVAPSLRVTAIVGQDVVLRCHLSPCKDAWSSDIRWIQLRSSGIVHHYQNGEDLEQMQEYKGRTELLRDGLYDGNLDLRITAVSSSDSGSYSCAVQDGDGYADAVVDLEVSDPFSHIIHPWKVALAVIVTLLVGSFVINVFLYRKKASQSRELKRKDAMLGLSAENLKELASKLNKNADEVEDCNSELKKDCEEMGSGVADLKLLAAKLGRQTKELEKQHSQFYRHFQHMDSRAVKQKKLVTKLEEHSEQMERRNVKLEAAAVKVGQQAKESEKQKSELKERHEEMAEQTEAVVVATKESEKPSEDLD</sequence>
<dbReference type="GeneTree" id="ENSGT00940000153527"/>
<feature type="region of interest" description="Disordered" evidence="7">
    <location>
        <begin position="295"/>
        <end position="344"/>
    </location>
</feature>